<feature type="non-terminal residue" evidence="3">
    <location>
        <position position="334"/>
    </location>
</feature>
<proteinExistence type="predicted"/>
<reference evidence="3" key="1">
    <citation type="submission" date="2025-08" db="UniProtKB">
        <authorList>
            <consortium name="RefSeq"/>
        </authorList>
    </citation>
    <scope>IDENTIFICATION</scope>
    <source>
        <tissue evidence="3">Whole body</tissue>
    </source>
</reference>
<protein>
    <submittedName>
        <fullName evidence="3">Uncharacterized protein LOC112462327</fullName>
    </submittedName>
</protein>
<evidence type="ECO:0000313" key="3">
    <source>
        <dbReference type="RefSeq" id="XP_024883819.1"/>
    </source>
</evidence>
<evidence type="ECO:0000313" key="2">
    <source>
        <dbReference type="Proteomes" id="UP000504618"/>
    </source>
</evidence>
<keyword evidence="1" id="KW-0175">Coiled coil</keyword>
<dbReference type="RefSeq" id="XP_024883819.1">
    <property type="nucleotide sequence ID" value="XM_025028051.1"/>
</dbReference>
<dbReference type="OrthoDB" id="8026825at2759"/>
<feature type="coiled-coil region" evidence="1">
    <location>
        <begin position="270"/>
        <end position="297"/>
    </location>
</feature>
<dbReference type="Proteomes" id="UP000504618">
    <property type="component" value="Unplaced"/>
</dbReference>
<evidence type="ECO:0000256" key="1">
    <source>
        <dbReference type="SAM" id="Coils"/>
    </source>
</evidence>
<sequence>MTTHKYLNCDCSQYPYIGRVSVAEEGSVDFVYQFVKKRFVITRRNQNRSIFYTASDIIGPPDDLNYVEKFHSPCSFGKINSRKVDISISPWQHTDSMTEAIEEWTKGLYMTTENNYIDIEFHEAVYPVRVSIYEIYNPGNVIQISAQDSNNHWIQLWDELSQIVPPKSRLFSPPLSHPCDFKTKMLRLTFKKSSRESYIELGAVMLIGTSDLILPRNPNESLNLKAVEESEPNVLREIASEEELAQIPRELTRKINAHFNAKFEKFMTAKAVFETSRKCLEQNLETAQKELAEQKLDDECRGKLELAKKSNTEVCSNLEEVKIEVHRLQESVKR</sequence>
<accession>A0A6J1QMZ9</accession>
<dbReference type="GeneID" id="112462327"/>
<organism evidence="2 3">
    <name type="scientific">Temnothorax curvispinosus</name>
    <dbReference type="NCBI Taxonomy" id="300111"/>
    <lineage>
        <taxon>Eukaryota</taxon>
        <taxon>Metazoa</taxon>
        <taxon>Ecdysozoa</taxon>
        <taxon>Arthropoda</taxon>
        <taxon>Hexapoda</taxon>
        <taxon>Insecta</taxon>
        <taxon>Pterygota</taxon>
        <taxon>Neoptera</taxon>
        <taxon>Endopterygota</taxon>
        <taxon>Hymenoptera</taxon>
        <taxon>Apocrita</taxon>
        <taxon>Aculeata</taxon>
        <taxon>Formicoidea</taxon>
        <taxon>Formicidae</taxon>
        <taxon>Myrmicinae</taxon>
        <taxon>Temnothorax</taxon>
    </lineage>
</organism>
<name>A0A6J1QMZ9_9HYME</name>
<gene>
    <name evidence="3" type="primary">LOC112462327</name>
</gene>
<keyword evidence="2" id="KW-1185">Reference proteome</keyword>
<dbReference type="AlphaFoldDB" id="A0A6J1QMZ9"/>